<gene>
    <name evidence="1" type="ORF">BIY29_14930</name>
</gene>
<dbReference type="AlphaFoldDB" id="A0A421DKW6"/>
<reference evidence="1 2" key="1">
    <citation type="submission" date="2016-09" db="EMBL/GenBank/DDBJ databases">
        <authorList>
            <person name="Doonan J."/>
            <person name="Pachebat J.A."/>
            <person name="Golyshin P.N."/>
            <person name="Denman S."/>
            <person name="Mcdonald J.E."/>
        </authorList>
    </citation>
    <scope>NUCLEOTIDE SEQUENCE [LARGE SCALE GENOMIC DNA]</scope>
    <source>
        <strain evidence="1 2">NCPPB 3934</strain>
    </source>
</reference>
<dbReference type="EMBL" id="MJLZ01000039">
    <property type="protein sequence ID" value="RLM20559.1"/>
    <property type="molecule type" value="Genomic_DNA"/>
</dbReference>
<evidence type="ECO:0000313" key="1">
    <source>
        <dbReference type="EMBL" id="RLM20559.1"/>
    </source>
</evidence>
<keyword evidence="2" id="KW-1185">Reference proteome</keyword>
<comment type="caution">
    <text evidence="1">The sequence shown here is derived from an EMBL/GenBank/DDBJ whole genome shotgun (WGS) entry which is preliminary data.</text>
</comment>
<accession>A0A421DKW6</accession>
<evidence type="ECO:0000313" key="2">
    <source>
        <dbReference type="Proteomes" id="UP000285648"/>
    </source>
</evidence>
<dbReference type="Proteomes" id="UP000285648">
    <property type="component" value="Unassembled WGS sequence"/>
</dbReference>
<proteinExistence type="predicted"/>
<dbReference type="RefSeq" id="WP_121575968.1">
    <property type="nucleotide sequence ID" value="NZ_MJLZ01000039.1"/>
</dbReference>
<organism evidence="1 2">
    <name type="scientific">Brenneria alni</name>
    <dbReference type="NCBI Taxonomy" id="71656"/>
    <lineage>
        <taxon>Bacteria</taxon>
        <taxon>Pseudomonadati</taxon>
        <taxon>Pseudomonadota</taxon>
        <taxon>Gammaproteobacteria</taxon>
        <taxon>Enterobacterales</taxon>
        <taxon>Pectobacteriaceae</taxon>
        <taxon>Brenneria</taxon>
    </lineage>
</organism>
<protein>
    <submittedName>
        <fullName evidence="1">Uncharacterized protein</fullName>
    </submittedName>
</protein>
<name>A0A421DKW6_9GAMM</name>
<sequence>MRPFILCMRWLRLRDVMQRLRLRVRDGVMCGMVRFVGRLSAFYDRRKKARTRRASLSLMSSLSF</sequence>